<keyword evidence="5" id="KW-1185">Reference proteome</keyword>
<feature type="compositionally biased region" description="Polar residues" evidence="2">
    <location>
        <begin position="296"/>
        <end position="307"/>
    </location>
</feature>
<dbReference type="PANTHER" id="PTHR31301">
    <property type="entry name" value="LOB DOMAIN-CONTAINING PROTEIN 4-RELATED"/>
    <property type="match status" value="1"/>
</dbReference>
<sequence length="666" mass="73924">MEPENSNSSNNRQACAACRHQRRKCTDECILHPYLPHEKSDQGFLAAHKLFGVSNMTKMIKETEGEENRARVANALLWEALAWEQNPVGGVLAVYEKLRQDYERLKQEHEYLLQKHRQLKIGGEEEEIKGYQQQQQQQTLLLDNGDLNISDGYSSTPSCSVIPPHHQEVIKVDQSIIRQGRGGLETVPWQESGSSSHNIISANPNLPLIRDPSFSNLAPPGIRIDDHQETGKATLFDDMTNWQGGQSFVSTNFMNPPPRPMLRGQDSRLNRNRKRSCSSSVSTTTSKGKGKETSWPGPQQYGSHNMSVHGSAGSHNMSVHGPGGSHEQNMIHRPLMAQTQQRGGVMYEGIRDGVAYDDNNYVSLPNYQGRIAASGGLGPYHGQPVGDPNFMHGQESTKMMNQQQQGLLQQFNHPGLLSSMVGESSRYALINVPRQPGEHNTNQQSSSPQVWINSNLAGNRSTHIGAFKSQPIPGLYGTEIKGVPNRALTPKLFYPQVNSCPPAQDLHRTSQEREQTSLPSDTNSTQSPDHSRPKPNPAQNPRSPGLRPRSRPDHETGQASRNRVEPSTKRVCSPRARRRWRDGRRLGAAEGRHVARRTTRRRRRRLLGSDRRRRCCLQVVQPVGFFVLGGTSGGEIGRQRLGFDGGGTGSVMGGVVSRVTALFSYA</sequence>
<feature type="compositionally biased region" description="Polar residues" evidence="2">
    <location>
        <begin position="516"/>
        <end position="528"/>
    </location>
</feature>
<dbReference type="PANTHER" id="PTHR31301:SF192">
    <property type="entry name" value="LOB DOMAIN-CONTAINING PROTEIN"/>
    <property type="match status" value="1"/>
</dbReference>
<feature type="compositionally biased region" description="Basic and acidic residues" evidence="2">
    <location>
        <begin position="550"/>
        <end position="568"/>
    </location>
</feature>
<dbReference type="Proteomes" id="UP001141552">
    <property type="component" value="Unassembled WGS sequence"/>
</dbReference>
<comment type="similarity">
    <text evidence="1">Belongs to the LOB domain-containing protein family.</text>
</comment>
<evidence type="ECO:0000313" key="5">
    <source>
        <dbReference type="Proteomes" id="UP001141552"/>
    </source>
</evidence>
<dbReference type="InterPro" id="IPR004883">
    <property type="entry name" value="LOB"/>
</dbReference>
<evidence type="ECO:0000256" key="1">
    <source>
        <dbReference type="ARBA" id="ARBA00005474"/>
    </source>
</evidence>
<reference evidence="4" key="2">
    <citation type="journal article" date="2023" name="Plants (Basel)">
        <title>Annotation of the Turnera subulata (Passifloraceae) Draft Genome Reveals the S-Locus Evolved after the Divergence of Turneroideae from Passifloroideae in a Stepwise Manner.</title>
        <authorList>
            <person name="Henning P.M."/>
            <person name="Roalson E.H."/>
            <person name="Mir W."/>
            <person name="McCubbin A.G."/>
            <person name="Shore J.S."/>
        </authorList>
    </citation>
    <scope>NUCLEOTIDE SEQUENCE</scope>
    <source>
        <strain evidence="4">F60SS</strain>
    </source>
</reference>
<dbReference type="PROSITE" id="PS50891">
    <property type="entry name" value="LOB"/>
    <property type="match status" value="1"/>
</dbReference>
<accession>A0A9Q0FYS7</accession>
<feature type="domain" description="LOB" evidence="3">
    <location>
        <begin position="13"/>
        <end position="116"/>
    </location>
</feature>
<feature type="compositionally biased region" description="Low complexity" evidence="2">
    <location>
        <begin position="277"/>
        <end position="287"/>
    </location>
</feature>
<reference evidence="4" key="1">
    <citation type="submission" date="2022-02" db="EMBL/GenBank/DDBJ databases">
        <authorList>
            <person name="Henning P.M."/>
            <person name="McCubbin A.G."/>
            <person name="Shore J.S."/>
        </authorList>
    </citation>
    <scope>NUCLEOTIDE SEQUENCE</scope>
    <source>
        <strain evidence="4">F60SS</strain>
        <tissue evidence="4">Leaves</tissue>
    </source>
</reference>
<dbReference type="EMBL" id="JAKUCV010003048">
    <property type="protein sequence ID" value="KAJ4840408.1"/>
    <property type="molecule type" value="Genomic_DNA"/>
</dbReference>
<evidence type="ECO:0000259" key="3">
    <source>
        <dbReference type="PROSITE" id="PS50891"/>
    </source>
</evidence>
<proteinExistence type="inferred from homology"/>
<gene>
    <name evidence="4" type="ORF">Tsubulata_002068</name>
</gene>
<evidence type="ECO:0000256" key="2">
    <source>
        <dbReference type="SAM" id="MobiDB-lite"/>
    </source>
</evidence>
<feature type="compositionally biased region" description="Basic and acidic residues" evidence="2">
    <location>
        <begin position="505"/>
        <end position="515"/>
    </location>
</feature>
<name>A0A9Q0FYS7_9ROSI</name>
<feature type="region of interest" description="Disordered" evidence="2">
    <location>
        <begin position="251"/>
        <end position="307"/>
    </location>
</feature>
<protein>
    <recommendedName>
        <fullName evidence="3">LOB domain-containing protein</fullName>
    </recommendedName>
</protein>
<dbReference type="AlphaFoldDB" id="A0A9Q0FYS7"/>
<dbReference type="Pfam" id="PF03195">
    <property type="entry name" value="LOB"/>
    <property type="match status" value="1"/>
</dbReference>
<evidence type="ECO:0000313" key="4">
    <source>
        <dbReference type="EMBL" id="KAJ4840408.1"/>
    </source>
</evidence>
<comment type="caution">
    <text evidence="4">The sequence shown here is derived from an EMBL/GenBank/DDBJ whole genome shotgun (WGS) entry which is preliminary data.</text>
</comment>
<organism evidence="4 5">
    <name type="scientific">Turnera subulata</name>
    <dbReference type="NCBI Taxonomy" id="218843"/>
    <lineage>
        <taxon>Eukaryota</taxon>
        <taxon>Viridiplantae</taxon>
        <taxon>Streptophyta</taxon>
        <taxon>Embryophyta</taxon>
        <taxon>Tracheophyta</taxon>
        <taxon>Spermatophyta</taxon>
        <taxon>Magnoliopsida</taxon>
        <taxon>eudicotyledons</taxon>
        <taxon>Gunneridae</taxon>
        <taxon>Pentapetalae</taxon>
        <taxon>rosids</taxon>
        <taxon>fabids</taxon>
        <taxon>Malpighiales</taxon>
        <taxon>Passifloraceae</taxon>
        <taxon>Turnera</taxon>
    </lineage>
</organism>
<feature type="region of interest" description="Disordered" evidence="2">
    <location>
        <begin position="494"/>
        <end position="584"/>
    </location>
</feature>